<organism evidence="4 5">
    <name type="scientific">Solimonas fluminis</name>
    <dbReference type="NCBI Taxonomy" id="2086571"/>
    <lineage>
        <taxon>Bacteria</taxon>
        <taxon>Pseudomonadati</taxon>
        <taxon>Pseudomonadota</taxon>
        <taxon>Gammaproteobacteria</taxon>
        <taxon>Nevskiales</taxon>
        <taxon>Nevskiaceae</taxon>
        <taxon>Solimonas</taxon>
    </lineage>
</organism>
<dbReference type="InterPro" id="IPR005021">
    <property type="entry name" value="Terminase_largesu-like"/>
</dbReference>
<dbReference type="AlphaFoldDB" id="A0A2S5TKD6"/>
<dbReference type="PANTHER" id="PTHR41287:SF1">
    <property type="entry name" value="PROTEIN YMFN"/>
    <property type="match status" value="1"/>
</dbReference>
<evidence type="ECO:0000313" key="5">
    <source>
        <dbReference type="Proteomes" id="UP000238220"/>
    </source>
</evidence>
<evidence type="ECO:0000313" key="4">
    <source>
        <dbReference type="EMBL" id="PPE75466.1"/>
    </source>
</evidence>
<dbReference type="OrthoDB" id="9760250at2"/>
<feature type="domain" description="Terminase large subunit-like ATPase" evidence="2">
    <location>
        <begin position="110"/>
        <end position="278"/>
    </location>
</feature>
<evidence type="ECO:0000259" key="3">
    <source>
        <dbReference type="Pfam" id="PF20441"/>
    </source>
</evidence>
<evidence type="ECO:0000259" key="2">
    <source>
        <dbReference type="Pfam" id="PF03354"/>
    </source>
</evidence>
<comment type="caution">
    <text evidence="4">The sequence shown here is derived from an EMBL/GenBank/DDBJ whole genome shotgun (WGS) entry which is preliminary data.</text>
</comment>
<keyword evidence="5" id="KW-1185">Reference proteome</keyword>
<dbReference type="EMBL" id="PSNW01000001">
    <property type="protein sequence ID" value="PPE75466.1"/>
    <property type="molecule type" value="Genomic_DNA"/>
</dbReference>
<gene>
    <name evidence="4" type="ORF">C3942_00795</name>
</gene>
<feature type="domain" description="Terminase large subunit-like endonuclease" evidence="3">
    <location>
        <begin position="298"/>
        <end position="582"/>
    </location>
</feature>
<feature type="region of interest" description="Disordered" evidence="1">
    <location>
        <begin position="1"/>
        <end position="28"/>
    </location>
</feature>
<dbReference type="InterPro" id="IPR027417">
    <property type="entry name" value="P-loop_NTPase"/>
</dbReference>
<name>A0A2S5TKD6_9GAMM</name>
<dbReference type="RefSeq" id="WP_104228432.1">
    <property type="nucleotide sequence ID" value="NZ_PSNW01000001.1"/>
</dbReference>
<dbReference type="InterPro" id="IPR046462">
    <property type="entry name" value="TerL_nuclease"/>
</dbReference>
<dbReference type="Gene3D" id="3.40.50.300">
    <property type="entry name" value="P-loop containing nucleotide triphosphate hydrolases"/>
    <property type="match status" value="1"/>
</dbReference>
<evidence type="ECO:0000256" key="1">
    <source>
        <dbReference type="SAM" id="MobiDB-lite"/>
    </source>
</evidence>
<sequence length="599" mass="66924">MGTAVPPEGQQRAATAGVLPYTDGTQHLPRAGYEDDPVRDYADQVVSGGIVAGPHVRAACARHLRDLEDGHKRGLRFDKDLALYYIAFVENFLCLNGGQFEGRPFLLGLWQKFILGSLFGWLKTNGKRRFTQAYIEIGKGNGKSPLAAAIGLAGLIIDQEPRAEIYAAATKKDQAMILFRDAVAMVDQSPLIASRIQKSGRDEKVWNLSYPLLGSFFRPISADDGQSGPRPHVSLVDELHEHKSAAVLDMLEAGQKGREQPLLVSITNSGTDRQSVCYIHHEAGVKLVNAKPGEEGFDDSRFVYICALDVGDDWKRDPACWIKANPNLGVSIFLDYLERQVLQARNMPSKANKVARLNFCVWTDAEEAWIGAEAWLKCEVPLDLEKFRRRNATMGIDLSKRRDLTAVAYFVPDDAGGGDAFVDFWSPADNLADRAWEDKVNYLQWRDEGFLHAVPGLSVEYDRVCRDLRRRIDDLDLQVDTAAFDRWRIEEFQKELDKMSFDLPLKEFGQGFKDMAPAVERLENLLLNEKLRVHMNPVLRWNAASVVTEEDAAGNRKFTKRKATGRIDGIVALAMAVSVAVLAEGDNGNLDDFFRNPVI</sequence>
<dbReference type="InterPro" id="IPR046461">
    <property type="entry name" value="TerL_ATPase"/>
</dbReference>
<dbReference type="PANTHER" id="PTHR41287">
    <property type="match status" value="1"/>
</dbReference>
<dbReference type="GO" id="GO:0004519">
    <property type="term" value="F:endonuclease activity"/>
    <property type="evidence" value="ECO:0007669"/>
    <property type="project" value="InterPro"/>
</dbReference>
<dbReference type="Pfam" id="PF03354">
    <property type="entry name" value="TerL_ATPase"/>
    <property type="match status" value="1"/>
</dbReference>
<dbReference type="Pfam" id="PF20441">
    <property type="entry name" value="TerL_nuclease"/>
    <property type="match status" value="1"/>
</dbReference>
<reference evidence="4 5" key="1">
    <citation type="submission" date="2018-02" db="EMBL/GenBank/DDBJ databases">
        <title>Genome sequencing of Solimonas sp. HR-BB.</title>
        <authorList>
            <person name="Lee Y."/>
            <person name="Jeon C.O."/>
        </authorList>
    </citation>
    <scope>NUCLEOTIDE SEQUENCE [LARGE SCALE GENOMIC DNA]</scope>
    <source>
        <strain evidence="4 5">HR-BB</strain>
    </source>
</reference>
<accession>A0A2S5TKD6</accession>
<protein>
    <submittedName>
        <fullName evidence="4">Phage terminase small subunit P27 family</fullName>
    </submittedName>
</protein>
<proteinExistence type="predicted"/>
<dbReference type="Proteomes" id="UP000238220">
    <property type="component" value="Unassembled WGS sequence"/>
</dbReference>